<reference evidence="6" key="1">
    <citation type="submission" date="2020-05" db="EMBL/GenBank/DDBJ databases">
        <title>Phylogenomic resolution of chytrid fungi.</title>
        <authorList>
            <person name="Stajich J.E."/>
            <person name="Amses K."/>
            <person name="Simmons R."/>
            <person name="Seto K."/>
            <person name="Myers J."/>
            <person name="Bonds A."/>
            <person name="Quandt C.A."/>
            <person name="Barry K."/>
            <person name="Liu P."/>
            <person name="Grigoriev I."/>
            <person name="Longcore J.E."/>
            <person name="James T.Y."/>
        </authorList>
    </citation>
    <scope>NUCLEOTIDE SEQUENCE</scope>
    <source>
        <strain evidence="6">JEL0318</strain>
    </source>
</reference>
<dbReference type="Gene3D" id="1.10.30.10">
    <property type="entry name" value="High mobility group box domain"/>
    <property type="match status" value="1"/>
</dbReference>
<keyword evidence="7" id="KW-1185">Reference proteome</keyword>
<dbReference type="GO" id="GO:0000978">
    <property type="term" value="F:RNA polymerase II cis-regulatory region sequence-specific DNA binding"/>
    <property type="evidence" value="ECO:0007669"/>
    <property type="project" value="TreeGrafter"/>
</dbReference>
<accession>A0AAD5SIA9</accession>
<proteinExistence type="predicted"/>
<dbReference type="SUPFAM" id="SSF47095">
    <property type="entry name" value="HMG-box"/>
    <property type="match status" value="1"/>
</dbReference>
<comment type="caution">
    <text evidence="6">The sequence shown here is derived from an EMBL/GenBank/DDBJ whole genome shotgun (WGS) entry which is preliminary data.</text>
</comment>
<dbReference type="Pfam" id="PF00505">
    <property type="entry name" value="HMG_box"/>
    <property type="match status" value="1"/>
</dbReference>
<evidence type="ECO:0000256" key="1">
    <source>
        <dbReference type="ARBA" id="ARBA00023125"/>
    </source>
</evidence>
<evidence type="ECO:0000313" key="6">
    <source>
        <dbReference type="EMBL" id="KAJ3054047.1"/>
    </source>
</evidence>
<dbReference type="InterPro" id="IPR050140">
    <property type="entry name" value="SRY-related_HMG-box_TF-like"/>
</dbReference>
<evidence type="ECO:0000256" key="3">
    <source>
        <dbReference type="PROSITE-ProRule" id="PRU00267"/>
    </source>
</evidence>
<evidence type="ECO:0000256" key="2">
    <source>
        <dbReference type="ARBA" id="ARBA00023163"/>
    </source>
</evidence>
<keyword evidence="3" id="KW-0539">Nucleus</keyword>
<keyword evidence="2" id="KW-0804">Transcription</keyword>
<protein>
    <recommendedName>
        <fullName evidence="5">HMG box domain-containing protein</fullName>
    </recommendedName>
</protein>
<dbReference type="PROSITE" id="PS50118">
    <property type="entry name" value="HMG_BOX_2"/>
    <property type="match status" value="1"/>
</dbReference>
<gene>
    <name evidence="6" type="ORF">HK097_002782</name>
</gene>
<feature type="compositionally biased region" description="Basic and acidic residues" evidence="4">
    <location>
        <begin position="192"/>
        <end position="227"/>
    </location>
</feature>
<dbReference type="Proteomes" id="UP001212841">
    <property type="component" value="Unassembled WGS sequence"/>
</dbReference>
<feature type="DNA-binding region" description="HMG box" evidence="3">
    <location>
        <begin position="414"/>
        <end position="482"/>
    </location>
</feature>
<dbReference type="GO" id="GO:0030154">
    <property type="term" value="P:cell differentiation"/>
    <property type="evidence" value="ECO:0007669"/>
    <property type="project" value="TreeGrafter"/>
</dbReference>
<dbReference type="EMBL" id="JADGJD010000162">
    <property type="protein sequence ID" value="KAJ3054047.1"/>
    <property type="molecule type" value="Genomic_DNA"/>
</dbReference>
<feature type="compositionally biased region" description="Low complexity" evidence="4">
    <location>
        <begin position="400"/>
        <end position="411"/>
    </location>
</feature>
<dbReference type="InterPro" id="IPR009071">
    <property type="entry name" value="HMG_box_dom"/>
</dbReference>
<name>A0AAD5SIA9_9FUNG</name>
<feature type="region of interest" description="Disordered" evidence="4">
    <location>
        <begin position="388"/>
        <end position="420"/>
    </location>
</feature>
<dbReference type="PANTHER" id="PTHR10270">
    <property type="entry name" value="SOX TRANSCRIPTION FACTOR"/>
    <property type="match status" value="1"/>
</dbReference>
<dbReference type="InterPro" id="IPR036910">
    <property type="entry name" value="HMG_box_dom_sf"/>
</dbReference>
<evidence type="ECO:0000259" key="5">
    <source>
        <dbReference type="PROSITE" id="PS50118"/>
    </source>
</evidence>
<organism evidence="6 7">
    <name type="scientific">Rhizophlyctis rosea</name>
    <dbReference type="NCBI Taxonomy" id="64517"/>
    <lineage>
        <taxon>Eukaryota</taxon>
        <taxon>Fungi</taxon>
        <taxon>Fungi incertae sedis</taxon>
        <taxon>Chytridiomycota</taxon>
        <taxon>Chytridiomycota incertae sedis</taxon>
        <taxon>Chytridiomycetes</taxon>
        <taxon>Rhizophlyctidales</taxon>
        <taxon>Rhizophlyctidaceae</taxon>
        <taxon>Rhizophlyctis</taxon>
    </lineage>
</organism>
<feature type="domain" description="HMG box" evidence="5">
    <location>
        <begin position="414"/>
        <end position="482"/>
    </location>
</feature>
<dbReference type="GO" id="GO:0001228">
    <property type="term" value="F:DNA-binding transcription activator activity, RNA polymerase II-specific"/>
    <property type="evidence" value="ECO:0007669"/>
    <property type="project" value="TreeGrafter"/>
</dbReference>
<evidence type="ECO:0000313" key="7">
    <source>
        <dbReference type="Proteomes" id="UP001212841"/>
    </source>
</evidence>
<dbReference type="CDD" id="cd01389">
    <property type="entry name" value="HMG-box_ROX1-like"/>
    <property type="match status" value="1"/>
</dbReference>
<dbReference type="PANTHER" id="PTHR10270:SF161">
    <property type="entry name" value="SEX-DETERMINING REGION Y PROTEIN"/>
    <property type="match status" value="1"/>
</dbReference>
<dbReference type="GO" id="GO:0005634">
    <property type="term" value="C:nucleus"/>
    <property type="evidence" value="ECO:0007669"/>
    <property type="project" value="UniProtKB-UniRule"/>
</dbReference>
<dbReference type="SMART" id="SM00398">
    <property type="entry name" value="HMG"/>
    <property type="match status" value="1"/>
</dbReference>
<sequence length="541" mass="60593">MSPRHRRLASPSLQGMNLQTHVSIPPSPLQEAGVLEARIANYGDTRLTSRIIGGMVASWQNGSTVYGTDYQQMNGKLLRLSHDTFIKRDVHETGDAWKEKANEPTESPQVATKALAQDAAKQEVAVEGAQAEKPDDAKPRKQKLRSPGVQFTFCPPPSAERETDVQQGLNREWERDQYEYGGGGSGRMPPAARDRDREHDTAKRRKSLSDIKGKGKEVEKPQVEKRQGSAPGLSTKEWQNAETPALPETTRIETAKRKRCDGSDVEDMQIGNVNDVPAELEPTIDLTTVITPKQAYQTFVDNGLSSVQRTLFDVNNSHNQISPARETNAGRTAMRRDDKIDGGMSARIAMGNEPASRISRLVVLDSLIRGRRVEKSVRDEFFKRASADAEVEKSNKHIPTPRQQQQRSQPNSTPPPPASAFMLYRRDHQRQIRLQTPCLTNNEVSTLIGEMWRKEKESIKDEYRQRAAEERVLHYAMYPEHPFVGNDGERVRVFGCMPKALATEALTVKGEVVGKRKRLQEEVGGDGLVAFGSSKRSRKWL</sequence>
<dbReference type="AlphaFoldDB" id="A0AAD5SIA9"/>
<feature type="region of interest" description="Disordered" evidence="4">
    <location>
        <begin position="95"/>
        <end position="263"/>
    </location>
</feature>
<feature type="compositionally biased region" description="Basic and acidic residues" evidence="4">
    <location>
        <begin position="130"/>
        <end position="139"/>
    </location>
</feature>
<evidence type="ECO:0000256" key="4">
    <source>
        <dbReference type="SAM" id="MobiDB-lite"/>
    </source>
</evidence>
<keyword evidence="1 3" id="KW-0238">DNA-binding</keyword>